<organismHost>
    <name type="scientific">Halobacterium salinarum</name>
    <name type="common">Halobacterium halobium</name>
    <dbReference type="NCBI Taxonomy" id="2242"/>
</organismHost>
<protein>
    <submittedName>
        <fullName evidence="6">DNA methylase N-4/N-6 domain protein</fullName>
    </submittedName>
</protein>
<evidence type="ECO:0000256" key="2">
    <source>
        <dbReference type="ARBA" id="ARBA00022603"/>
    </source>
</evidence>
<dbReference type="GO" id="GO:0008170">
    <property type="term" value="F:N-methyltransferase activity"/>
    <property type="evidence" value="ECO:0007669"/>
    <property type="project" value="InterPro"/>
</dbReference>
<name>A0A3G1ZKX4_BPPHH</name>
<keyword evidence="7" id="KW-1185">Reference proteome</keyword>
<evidence type="ECO:0000256" key="4">
    <source>
        <dbReference type="SAM" id="MobiDB-lite"/>
    </source>
</evidence>
<organism evidence="6 7">
    <name type="scientific">Halobacterium phage phiH</name>
    <name type="common">Bacteriophage phi-H</name>
    <dbReference type="NCBI Taxonomy" id="169684"/>
    <lineage>
        <taxon>Viruses</taxon>
        <taxon>Duplodnaviria</taxon>
        <taxon>Heunggongvirae</taxon>
        <taxon>Uroviricota</taxon>
        <taxon>Caudoviricetes</taxon>
        <taxon>Vertoviridae</taxon>
        <taxon>Myohalovirus</taxon>
        <taxon>Myohalovirus spontanei</taxon>
        <taxon>Myohalovirus phiH</taxon>
    </lineage>
</organism>
<dbReference type="InterPro" id="IPR003115">
    <property type="entry name" value="ParB_N"/>
</dbReference>
<dbReference type="Proteomes" id="UP000277198">
    <property type="component" value="Segment"/>
</dbReference>
<evidence type="ECO:0000256" key="3">
    <source>
        <dbReference type="ARBA" id="ARBA00022679"/>
    </source>
</evidence>
<dbReference type="InterPro" id="IPR001091">
    <property type="entry name" value="RM_Methyltransferase"/>
</dbReference>
<sequence length="419" mass="46604">MQLEELPTPEREEAVDPEELQVDGANPNEQSEEIFGLLCENMQTKGWIGNAIVANTGDLPGYEGDAEGLIADGEHRWRAAKEIDLQEVPVKFYDFEDDAERRLWRQELNKISGEHDTTRDALEYDYLLNNGKTEEISALAEARGEDIDALLAEIRQDSRAGVGYEYDVDHQVYFEDCIEGMSQRLEGDSVDLALTDPPYGIDLDLSETLGSRSVQHSGTVANDDLDGALSVFRDAAKELRRVLKPDGHAYVFASWKTYDLFRDILVDEEFTVRNCIVWCKTVPNNQPNFGTGGTNWGLQHEFIIYATLDSPRPLEHTRPDIIVHKHSTSGNEHPTQKPVGLLEELIEQSTDAGDVVLDPFAGSGSTAVAAVRTDRECVGFELEGDVYQEVVDRRISEAVRAKEAVEDGDAENGDAGDNE</sequence>
<dbReference type="PIRSF" id="PIRSF036758">
    <property type="entry name" value="Aden_M_ParB"/>
    <property type="match status" value="1"/>
</dbReference>
<evidence type="ECO:0000313" key="7">
    <source>
        <dbReference type="Proteomes" id="UP000277198"/>
    </source>
</evidence>
<dbReference type="GeneID" id="62571653"/>
<dbReference type="Gene3D" id="3.40.50.150">
    <property type="entry name" value="Vaccinia Virus protein VP39"/>
    <property type="match status" value="1"/>
</dbReference>
<dbReference type="Pfam" id="PF02195">
    <property type="entry name" value="ParB_N"/>
    <property type="match status" value="1"/>
</dbReference>
<comment type="similarity">
    <text evidence="1">Belongs to the N(4)/N(6)-methyltransferase family.</text>
</comment>
<dbReference type="SUPFAM" id="SSF110849">
    <property type="entry name" value="ParB/Sulfiredoxin"/>
    <property type="match status" value="1"/>
</dbReference>
<feature type="region of interest" description="Disordered" evidence="4">
    <location>
        <begin position="1"/>
        <end position="28"/>
    </location>
</feature>
<dbReference type="Pfam" id="PF01555">
    <property type="entry name" value="N6_N4_Mtase"/>
    <property type="match status" value="1"/>
</dbReference>
<keyword evidence="3" id="KW-0808">Transferase</keyword>
<dbReference type="Gene3D" id="3.90.1530.10">
    <property type="entry name" value="Conserved hypothetical protein from pyrococcus furiosus pfu- 392566-001, ParB domain"/>
    <property type="match status" value="1"/>
</dbReference>
<dbReference type="EMBL" id="MK002701">
    <property type="protein sequence ID" value="AYM00340.1"/>
    <property type="molecule type" value="Genomic_DNA"/>
</dbReference>
<feature type="domain" description="ParB-like N-terminal" evidence="5">
    <location>
        <begin position="13"/>
        <end position="110"/>
    </location>
</feature>
<gene>
    <name evidence="6" type="primary">ycdA</name>
    <name evidence="6" type="ORF">PhiH1_470</name>
</gene>
<dbReference type="InterPro" id="IPR036086">
    <property type="entry name" value="ParB/Sulfiredoxin_sf"/>
</dbReference>
<dbReference type="InterPro" id="IPR002941">
    <property type="entry name" value="DNA_methylase_N4/N6"/>
</dbReference>
<dbReference type="PRINTS" id="PR00508">
    <property type="entry name" value="S21N4MTFRASE"/>
</dbReference>
<accession>A0A3G1ZKX4</accession>
<reference evidence="6 7" key="1">
    <citation type="journal article" date="2018" name="Genes (Basel)">
        <title>Complete Genome Sequence of the Model Halovirus PhiH1 (PhiH1).</title>
        <authorList>
            <person name="Dyall-Smith M."/>
            <person name="Pfeifer F."/>
            <person name="Witte A."/>
            <person name="Oesterhelt D."/>
            <person name="Pfeiffer F."/>
        </authorList>
    </citation>
    <scope>NUCLEOTIDE SEQUENCE [LARGE SCALE GENOMIC DNA]</scope>
    <source>
        <strain evidence="6">Variant phiH1</strain>
    </source>
</reference>
<dbReference type="GO" id="GO:0003677">
    <property type="term" value="F:DNA binding"/>
    <property type="evidence" value="ECO:0007669"/>
    <property type="project" value="InterPro"/>
</dbReference>
<dbReference type="InterPro" id="IPR029063">
    <property type="entry name" value="SAM-dependent_MTases_sf"/>
</dbReference>
<dbReference type="GO" id="GO:0032259">
    <property type="term" value="P:methylation"/>
    <property type="evidence" value="ECO:0007669"/>
    <property type="project" value="UniProtKB-KW"/>
</dbReference>
<evidence type="ECO:0000256" key="1">
    <source>
        <dbReference type="ARBA" id="ARBA00006594"/>
    </source>
</evidence>
<evidence type="ECO:0000313" key="6">
    <source>
        <dbReference type="EMBL" id="AYM00340.1"/>
    </source>
</evidence>
<dbReference type="RefSeq" id="YP_009981900.1">
    <property type="nucleotide sequence ID" value="NC_052650.1"/>
</dbReference>
<proteinExistence type="inferred from homology"/>
<dbReference type="KEGG" id="vg:62571653"/>
<dbReference type="SUPFAM" id="SSF53335">
    <property type="entry name" value="S-adenosyl-L-methionine-dependent methyltransferases"/>
    <property type="match status" value="1"/>
</dbReference>
<dbReference type="InterPro" id="IPR002052">
    <property type="entry name" value="DNA_methylase_N6_adenine_CS"/>
</dbReference>
<dbReference type="InterPro" id="IPR015840">
    <property type="entry name" value="DNA_MeTrfase_ParB"/>
</dbReference>
<dbReference type="SMART" id="SM00470">
    <property type="entry name" value="ParB"/>
    <property type="match status" value="1"/>
</dbReference>
<dbReference type="PROSITE" id="PS00092">
    <property type="entry name" value="N6_MTASE"/>
    <property type="match status" value="1"/>
</dbReference>
<keyword evidence="2 6" id="KW-0489">Methyltransferase</keyword>
<evidence type="ECO:0000259" key="5">
    <source>
        <dbReference type="SMART" id="SM00470"/>
    </source>
</evidence>